<protein>
    <submittedName>
        <fullName evidence="1">Uncharacterized protein</fullName>
    </submittedName>
</protein>
<sequence>MVSKPVPTIPRKDVGKNQHIDNEIFILCKETSVGEETIGNIFYAIHNVKFGLGESSVLDSELYSGIEVLSWKLMGFSP</sequence>
<keyword evidence="2" id="KW-1185">Reference proteome</keyword>
<accession>A0A9J5XSE9</accession>
<organism evidence="1 2">
    <name type="scientific">Solanum commersonii</name>
    <name type="common">Commerson's wild potato</name>
    <name type="synonym">Commerson's nightshade</name>
    <dbReference type="NCBI Taxonomy" id="4109"/>
    <lineage>
        <taxon>Eukaryota</taxon>
        <taxon>Viridiplantae</taxon>
        <taxon>Streptophyta</taxon>
        <taxon>Embryophyta</taxon>
        <taxon>Tracheophyta</taxon>
        <taxon>Spermatophyta</taxon>
        <taxon>Magnoliopsida</taxon>
        <taxon>eudicotyledons</taxon>
        <taxon>Gunneridae</taxon>
        <taxon>Pentapetalae</taxon>
        <taxon>asterids</taxon>
        <taxon>lamiids</taxon>
        <taxon>Solanales</taxon>
        <taxon>Solanaceae</taxon>
        <taxon>Solanoideae</taxon>
        <taxon>Solaneae</taxon>
        <taxon>Solanum</taxon>
    </lineage>
</organism>
<evidence type="ECO:0000313" key="1">
    <source>
        <dbReference type="EMBL" id="KAG5589894.1"/>
    </source>
</evidence>
<gene>
    <name evidence="1" type="ORF">H5410_040408</name>
</gene>
<dbReference type="EMBL" id="JACXVP010000008">
    <property type="protein sequence ID" value="KAG5589894.1"/>
    <property type="molecule type" value="Genomic_DNA"/>
</dbReference>
<proteinExistence type="predicted"/>
<dbReference type="Proteomes" id="UP000824120">
    <property type="component" value="Chromosome 8"/>
</dbReference>
<evidence type="ECO:0000313" key="2">
    <source>
        <dbReference type="Proteomes" id="UP000824120"/>
    </source>
</evidence>
<comment type="caution">
    <text evidence="1">The sequence shown here is derived from an EMBL/GenBank/DDBJ whole genome shotgun (WGS) entry which is preliminary data.</text>
</comment>
<name>A0A9J5XSE9_SOLCO</name>
<reference evidence="1 2" key="1">
    <citation type="submission" date="2020-09" db="EMBL/GenBank/DDBJ databases">
        <title>De no assembly of potato wild relative species, Solanum commersonii.</title>
        <authorList>
            <person name="Cho K."/>
        </authorList>
    </citation>
    <scope>NUCLEOTIDE SEQUENCE [LARGE SCALE GENOMIC DNA]</scope>
    <source>
        <strain evidence="1">LZ3.2</strain>
        <tissue evidence="1">Leaf</tissue>
    </source>
</reference>
<dbReference type="AlphaFoldDB" id="A0A9J5XSE9"/>